<proteinExistence type="predicted"/>
<accession>A0A512RHE0</accession>
<keyword evidence="1" id="KW-0812">Transmembrane</keyword>
<feature type="transmembrane region" description="Helical" evidence="1">
    <location>
        <begin position="51"/>
        <end position="68"/>
    </location>
</feature>
<evidence type="ECO:0000256" key="1">
    <source>
        <dbReference type="SAM" id="Phobius"/>
    </source>
</evidence>
<dbReference type="EMBL" id="BKAU01000001">
    <property type="protein sequence ID" value="GEP95107.1"/>
    <property type="molecule type" value="Genomic_DNA"/>
</dbReference>
<feature type="transmembrane region" description="Helical" evidence="1">
    <location>
        <begin position="16"/>
        <end position="39"/>
    </location>
</feature>
<evidence type="ECO:0000313" key="3">
    <source>
        <dbReference type="Proteomes" id="UP000321436"/>
    </source>
</evidence>
<dbReference type="InterPro" id="IPR036927">
    <property type="entry name" value="Cyt_c_oxase-like_su1_sf"/>
</dbReference>
<reference evidence="2 3" key="1">
    <citation type="submission" date="2019-07" db="EMBL/GenBank/DDBJ databases">
        <title>Whole genome shotgun sequence of Chitinophaga cymbidii NBRC 109752.</title>
        <authorList>
            <person name="Hosoyama A."/>
            <person name="Uohara A."/>
            <person name="Ohji S."/>
            <person name="Ichikawa N."/>
        </authorList>
    </citation>
    <scope>NUCLEOTIDE SEQUENCE [LARGE SCALE GENOMIC DNA]</scope>
    <source>
        <strain evidence="2 3">NBRC 109752</strain>
    </source>
</reference>
<comment type="caution">
    <text evidence="2">The sequence shown here is derived from an EMBL/GenBank/DDBJ whole genome shotgun (WGS) entry which is preliminary data.</text>
</comment>
<sequence>MRIFDEMHPFDPMPKYLLLIFAFILLMTGFYSGTAILDIHFHDTYYVIEHWYVLPTIFLLLQALIYFLTDKFRQISALKYIHVASICLFACFLLYYDYYFDSYPERYAAGISFKEMFDAIRLEQVLALLLLVLVLGHLLFVINLVIGFVRGKKPAHPHNNAA</sequence>
<name>A0A512RHE0_9BACT</name>
<dbReference type="SUPFAM" id="SSF81442">
    <property type="entry name" value="Cytochrome c oxidase subunit I-like"/>
    <property type="match status" value="1"/>
</dbReference>
<dbReference type="Proteomes" id="UP000321436">
    <property type="component" value="Unassembled WGS sequence"/>
</dbReference>
<keyword evidence="1" id="KW-0472">Membrane</keyword>
<organism evidence="2 3">
    <name type="scientific">Chitinophaga cymbidii</name>
    <dbReference type="NCBI Taxonomy" id="1096750"/>
    <lineage>
        <taxon>Bacteria</taxon>
        <taxon>Pseudomonadati</taxon>
        <taxon>Bacteroidota</taxon>
        <taxon>Chitinophagia</taxon>
        <taxon>Chitinophagales</taxon>
        <taxon>Chitinophagaceae</taxon>
        <taxon>Chitinophaga</taxon>
    </lineage>
</organism>
<protein>
    <submittedName>
        <fullName evidence="2">Uncharacterized protein</fullName>
    </submittedName>
</protein>
<keyword evidence="3" id="KW-1185">Reference proteome</keyword>
<dbReference type="Gene3D" id="1.20.210.10">
    <property type="entry name" value="Cytochrome c oxidase-like, subunit I domain"/>
    <property type="match status" value="1"/>
</dbReference>
<evidence type="ECO:0000313" key="2">
    <source>
        <dbReference type="EMBL" id="GEP95107.1"/>
    </source>
</evidence>
<feature type="transmembrane region" description="Helical" evidence="1">
    <location>
        <begin position="125"/>
        <end position="149"/>
    </location>
</feature>
<gene>
    <name evidence="2" type="ORF">CCY01nite_13670</name>
</gene>
<keyword evidence="1" id="KW-1133">Transmembrane helix</keyword>
<dbReference type="AlphaFoldDB" id="A0A512RHE0"/>
<feature type="transmembrane region" description="Helical" evidence="1">
    <location>
        <begin position="80"/>
        <end position="98"/>
    </location>
</feature>